<evidence type="ECO:0000313" key="3">
    <source>
        <dbReference type="Proteomes" id="UP001239795"/>
    </source>
</evidence>
<proteinExistence type="predicted"/>
<protein>
    <submittedName>
        <fullName evidence="2">Uncharacterized protein</fullName>
    </submittedName>
</protein>
<name>A0AAI9UYL1_9PEZI</name>
<dbReference type="AlphaFoldDB" id="A0AAI9UYL1"/>
<gene>
    <name evidence="2" type="ORF">CMEL01_10913</name>
</gene>
<dbReference type="Proteomes" id="UP001239795">
    <property type="component" value="Unassembled WGS sequence"/>
</dbReference>
<keyword evidence="3" id="KW-1185">Reference proteome</keyword>
<evidence type="ECO:0000256" key="1">
    <source>
        <dbReference type="SAM" id="MobiDB-lite"/>
    </source>
</evidence>
<reference evidence="2 3" key="1">
    <citation type="submission" date="2016-10" db="EMBL/GenBank/DDBJ databases">
        <title>The genome sequence of Colletotrichum fioriniae PJ7.</title>
        <authorList>
            <person name="Baroncelli R."/>
        </authorList>
    </citation>
    <scope>NUCLEOTIDE SEQUENCE [LARGE SCALE GENOMIC DNA]</scope>
    <source>
        <strain evidence="2">Col 31</strain>
    </source>
</reference>
<feature type="region of interest" description="Disordered" evidence="1">
    <location>
        <begin position="1"/>
        <end position="44"/>
    </location>
</feature>
<organism evidence="2 3">
    <name type="scientific">Colletotrichum melonis</name>
    <dbReference type="NCBI Taxonomy" id="1209925"/>
    <lineage>
        <taxon>Eukaryota</taxon>
        <taxon>Fungi</taxon>
        <taxon>Dikarya</taxon>
        <taxon>Ascomycota</taxon>
        <taxon>Pezizomycotina</taxon>
        <taxon>Sordariomycetes</taxon>
        <taxon>Hypocreomycetidae</taxon>
        <taxon>Glomerellales</taxon>
        <taxon>Glomerellaceae</taxon>
        <taxon>Colletotrichum</taxon>
        <taxon>Colletotrichum acutatum species complex</taxon>
    </lineage>
</organism>
<evidence type="ECO:0000313" key="2">
    <source>
        <dbReference type="EMBL" id="KAK1466920.1"/>
    </source>
</evidence>
<feature type="compositionally biased region" description="Polar residues" evidence="1">
    <location>
        <begin position="15"/>
        <end position="36"/>
    </location>
</feature>
<sequence length="94" mass="10343">MLWSTPPPLKIQLDPTRQSASLSSPVVPVTSATPQHGTKPAGKSEHEILLFFTRRSLVEPGADASSKNERSLTFCIKSFDQAGRQAILREQLKK</sequence>
<accession>A0AAI9UYL1</accession>
<comment type="caution">
    <text evidence="2">The sequence shown here is derived from an EMBL/GenBank/DDBJ whole genome shotgun (WGS) entry which is preliminary data.</text>
</comment>
<dbReference type="EMBL" id="MLGG01000002">
    <property type="protein sequence ID" value="KAK1466920.1"/>
    <property type="molecule type" value="Genomic_DNA"/>
</dbReference>